<evidence type="ECO:0000313" key="2">
    <source>
        <dbReference type="Proteomes" id="UP000632125"/>
    </source>
</evidence>
<keyword evidence="2" id="KW-1185">Reference proteome</keyword>
<dbReference type="EMBL" id="JACXIY010000029">
    <property type="protein sequence ID" value="MBD2871357.1"/>
    <property type="molecule type" value="Genomic_DNA"/>
</dbReference>
<sequence length="87" mass="9278">MRDTTITAVSPEKVEMLRRLEPYAYQVAYFMLQDGRLAEEAAKAALLEIGSLGGLADEPAEALRGRTKKAAIKVSLAAAAAALSREA</sequence>
<comment type="caution">
    <text evidence="1">The sequence shown here is derived from an EMBL/GenBank/DDBJ whole genome shotgun (WGS) entry which is preliminary data.</text>
</comment>
<evidence type="ECO:0000313" key="1">
    <source>
        <dbReference type="EMBL" id="MBD2871357.1"/>
    </source>
</evidence>
<dbReference type="Proteomes" id="UP000632125">
    <property type="component" value="Unassembled WGS sequence"/>
</dbReference>
<dbReference type="RefSeq" id="WP_190865089.1">
    <property type="nucleotide sequence ID" value="NZ_JACXIY010000029.1"/>
</dbReference>
<proteinExistence type="predicted"/>
<protein>
    <submittedName>
        <fullName evidence="1">Uncharacterized protein</fullName>
    </submittedName>
</protein>
<reference evidence="1" key="1">
    <citation type="submission" date="2020-09" db="EMBL/GenBank/DDBJ databases">
        <title>A novel bacterium of genus Paenibacillus, isolated from South China Sea.</title>
        <authorList>
            <person name="Huang H."/>
            <person name="Mo K."/>
            <person name="Hu Y."/>
        </authorList>
    </citation>
    <scope>NUCLEOTIDE SEQUENCE</scope>
    <source>
        <strain evidence="1">IB182493</strain>
    </source>
</reference>
<name>A0A927CQQ6_9BACL</name>
<accession>A0A927CQQ6</accession>
<organism evidence="1 2">
    <name type="scientific">Paenibacillus arenilitoris</name>
    <dbReference type="NCBI Taxonomy" id="2772299"/>
    <lineage>
        <taxon>Bacteria</taxon>
        <taxon>Bacillati</taxon>
        <taxon>Bacillota</taxon>
        <taxon>Bacilli</taxon>
        <taxon>Bacillales</taxon>
        <taxon>Paenibacillaceae</taxon>
        <taxon>Paenibacillus</taxon>
    </lineage>
</organism>
<dbReference type="AlphaFoldDB" id="A0A927CQQ6"/>
<gene>
    <name evidence="1" type="ORF">IDH41_22475</name>
</gene>